<dbReference type="Proteomes" id="UP001605036">
    <property type="component" value="Unassembled WGS sequence"/>
</dbReference>
<dbReference type="EMBL" id="JBHFFA010000001">
    <property type="protein sequence ID" value="KAL2653438.1"/>
    <property type="molecule type" value="Genomic_DNA"/>
</dbReference>
<organism evidence="1 2">
    <name type="scientific">Riccia fluitans</name>
    <dbReference type="NCBI Taxonomy" id="41844"/>
    <lineage>
        <taxon>Eukaryota</taxon>
        <taxon>Viridiplantae</taxon>
        <taxon>Streptophyta</taxon>
        <taxon>Embryophyta</taxon>
        <taxon>Marchantiophyta</taxon>
        <taxon>Marchantiopsida</taxon>
        <taxon>Marchantiidae</taxon>
        <taxon>Marchantiales</taxon>
        <taxon>Ricciaceae</taxon>
        <taxon>Riccia</taxon>
    </lineage>
</organism>
<protein>
    <submittedName>
        <fullName evidence="1">Uncharacterized protein</fullName>
    </submittedName>
</protein>
<keyword evidence="2" id="KW-1185">Reference proteome</keyword>
<proteinExistence type="predicted"/>
<sequence>MVPEEHSKKEANVVEEEMTIEDMGMEVPLVGELGKPIGVSQVVTTSVGVPSYLESMRIIACCGGLTEAKKKVDMAVEQPSVEPKLVEVKLTL</sequence>
<dbReference type="AlphaFoldDB" id="A0ABD1ZPR3"/>
<evidence type="ECO:0000313" key="2">
    <source>
        <dbReference type="Proteomes" id="UP001605036"/>
    </source>
</evidence>
<evidence type="ECO:0000313" key="1">
    <source>
        <dbReference type="EMBL" id="KAL2653438.1"/>
    </source>
</evidence>
<reference evidence="1 2" key="1">
    <citation type="submission" date="2024-09" db="EMBL/GenBank/DDBJ databases">
        <title>Chromosome-scale assembly of Riccia fluitans.</title>
        <authorList>
            <person name="Paukszto L."/>
            <person name="Sawicki J."/>
            <person name="Karawczyk K."/>
            <person name="Piernik-Szablinska J."/>
            <person name="Szczecinska M."/>
            <person name="Mazdziarz M."/>
        </authorList>
    </citation>
    <scope>NUCLEOTIDE SEQUENCE [LARGE SCALE GENOMIC DNA]</scope>
    <source>
        <strain evidence="1">Rf_01</strain>
        <tissue evidence="1">Aerial parts of the thallus</tissue>
    </source>
</reference>
<name>A0ABD1ZPR3_9MARC</name>
<accession>A0ABD1ZPR3</accession>
<comment type="caution">
    <text evidence="1">The sequence shown here is derived from an EMBL/GenBank/DDBJ whole genome shotgun (WGS) entry which is preliminary data.</text>
</comment>
<gene>
    <name evidence="1" type="ORF">R1flu_021566</name>
</gene>